<evidence type="ECO:0000256" key="1">
    <source>
        <dbReference type="SAM" id="Phobius"/>
    </source>
</evidence>
<keyword evidence="1" id="KW-0472">Membrane</keyword>
<dbReference type="EMBL" id="SAYW01000001">
    <property type="protein sequence ID" value="RWU10802.1"/>
    <property type="molecule type" value="Genomic_DNA"/>
</dbReference>
<gene>
    <name evidence="2" type="ORF">DPV69_05585</name>
</gene>
<sequence length="171" mass="20236">MKKVYSEYKFFGGFSLLLILSGLATFLSYELLTSTLNREENLFEDTSLIIFVSSIIVINLLFILLFISQCRFIIADANGIKFINPILPFLRKSYSWSYFDYYVIVDEHSRYNTHEAVWLIKDEKIMKRFSSFYYANYHTIKAQIKTKSRGKKNLNPFLQFFALLRLKKIRG</sequence>
<keyword evidence="3" id="KW-1185">Reference proteome</keyword>
<feature type="transmembrane region" description="Helical" evidence="1">
    <location>
        <begin position="48"/>
        <end position="67"/>
    </location>
</feature>
<accession>A0A3S3PW50</accession>
<name>A0A3S3PW50_9SPHI</name>
<keyword evidence="1" id="KW-0812">Transmembrane</keyword>
<dbReference type="RefSeq" id="WP_113646283.1">
    <property type="nucleotide sequence ID" value="NZ_QMHN01000001.1"/>
</dbReference>
<protein>
    <recommendedName>
        <fullName evidence="4">PH domain-containing protein</fullName>
    </recommendedName>
</protein>
<evidence type="ECO:0000313" key="2">
    <source>
        <dbReference type="EMBL" id="RWU10802.1"/>
    </source>
</evidence>
<dbReference type="AlphaFoldDB" id="A0A3S3PW50"/>
<dbReference type="OrthoDB" id="1494190at2"/>
<comment type="caution">
    <text evidence="2">The sequence shown here is derived from an EMBL/GenBank/DDBJ whole genome shotgun (WGS) entry which is preliminary data.</text>
</comment>
<dbReference type="Proteomes" id="UP000284120">
    <property type="component" value="Unassembled WGS sequence"/>
</dbReference>
<keyword evidence="1" id="KW-1133">Transmembrane helix</keyword>
<organism evidence="2 3">
    <name type="scientific">Pedobacter chitinilyticus</name>
    <dbReference type="NCBI Taxonomy" id="2233776"/>
    <lineage>
        <taxon>Bacteria</taxon>
        <taxon>Pseudomonadati</taxon>
        <taxon>Bacteroidota</taxon>
        <taxon>Sphingobacteriia</taxon>
        <taxon>Sphingobacteriales</taxon>
        <taxon>Sphingobacteriaceae</taxon>
        <taxon>Pedobacter</taxon>
    </lineage>
</organism>
<proteinExistence type="predicted"/>
<reference evidence="2 3" key="1">
    <citation type="submission" date="2018-06" db="EMBL/GenBank/DDBJ databases">
        <title>Pedobacter endophyticus sp. nov., an endophytic bacterium isolated from a leaf of Triticum aestivum.</title>
        <authorList>
            <person name="Zhang L."/>
        </authorList>
    </citation>
    <scope>NUCLEOTIDE SEQUENCE [LARGE SCALE GENOMIC DNA]</scope>
    <source>
        <strain evidence="2 3">CM134L-2</strain>
    </source>
</reference>
<evidence type="ECO:0000313" key="3">
    <source>
        <dbReference type="Proteomes" id="UP000284120"/>
    </source>
</evidence>
<evidence type="ECO:0008006" key="4">
    <source>
        <dbReference type="Google" id="ProtNLM"/>
    </source>
</evidence>